<proteinExistence type="predicted"/>
<evidence type="ECO:0000313" key="3">
    <source>
        <dbReference type="Proteomes" id="UP001597561"/>
    </source>
</evidence>
<dbReference type="Pfam" id="PF14417">
    <property type="entry name" value="MEDS"/>
    <property type="match status" value="1"/>
</dbReference>
<sequence>MKHSLPDLIEAQRNVHVLYSYGEREIYLQTVLTYILDSISAKEMIVLIENERNFRQLMIRLKKLVSVEQLEYVHFINSFDFYFSSGDYNPSSITAYFEKEIEPYLNNKKPFRSWAHVEWNSSDMPYELIHSLEKTIDETVNQIGFPLICAYKKTDMPASLHSILIQSHPYILSENMLSPDCEQLIVKPNMVNSEQNG</sequence>
<organism evidence="2 3">
    <name type="scientific">Jeotgalibacillus terrae</name>
    <dbReference type="NCBI Taxonomy" id="587735"/>
    <lineage>
        <taxon>Bacteria</taxon>
        <taxon>Bacillati</taxon>
        <taxon>Bacillota</taxon>
        <taxon>Bacilli</taxon>
        <taxon>Bacillales</taxon>
        <taxon>Caryophanaceae</taxon>
        <taxon>Jeotgalibacillus</taxon>
    </lineage>
</organism>
<evidence type="ECO:0000313" key="2">
    <source>
        <dbReference type="EMBL" id="MFD2911779.1"/>
    </source>
</evidence>
<name>A0ABW5ZFQ0_9BACL</name>
<dbReference type="RefSeq" id="WP_204729539.1">
    <property type="nucleotide sequence ID" value="NZ_JAFBDK010000008.1"/>
</dbReference>
<comment type="caution">
    <text evidence="2">The sequence shown here is derived from an EMBL/GenBank/DDBJ whole genome shotgun (WGS) entry which is preliminary data.</text>
</comment>
<dbReference type="InterPro" id="IPR025847">
    <property type="entry name" value="MEDS_domain"/>
</dbReference>
<gene>
    <name evidence="2" type="ORF">ACFS5P_07805</name>
</gene>
<accession>A0ABW5ZFQ0</accession>
<protein>
    <submittedName>
        <fullName evidence="2">MEDS domain-containing protein</fullName>
    </submittedName>
</protein>
<dbReference type="Proteomes" id="UP001597561">
    <property type="component" value="Unassembled WGS sequence"/>
</dbReference>
<dbReference type="EMBL" id="JBHUPG010000012">
    <property type="protein sequence ID" value="MFD2911779.1"/>
    <property type="molecule type" value="Genomic_DNA"/>
</dbReference>
<evidence type="ECO:0000259" key="1">
    <source>
        <dbReference type="Pfam" id="PF14417"/>
    </source>
</evidence>
<reference evidence="3" key="1">
    <citation type="journal article" date="2019" name="Int. J. Syst. Evol. Microbiol.">
        <title>The Global Catalogue of Microorganisms (GCM) 10K type strain sequencing project: providing services to taxonomists for standard genome sequencing and annotation.</title>
        <authorList>
            <consortium name="The Broad Institute Genomics Platform"/>
            <consortium name="The Broad Institute Genome Sequencing Center for Infectious Disease"/>
            <person name="Wu L."/>
            <person name="Ma J."/>
        </authorList>
    </citation>
    <scope>NUCLEOTIDE SEQUENCE [LARGE SCALE GENOMIC DNA]</scope>
    <source>
        <strain evidence="3">KCTC 13528</strain>
    </source>
</reference>
<keyword evidence="3" id="KW-1185">Reference proteome</keyword>
<feature type="domain" description="MEDS" evidence="1">
    <location>
        <begin position="16"/>
        <end position="169"/>
    </location>
</feature>